<dbReference type="NCBIfam" id="NF033516">
    <property type="entry name" value="transpos_IS3"/>
    <property type="match status" value="1"/>
</dbReference>
<evidence type="ECO:0000313" key="4">
    <source>
        <dbReference type="EMBL" id="TQR20194.1"/>
    </source>
</evidence>
<dbReference type="InterPro" id="IPR036388">
    <property type="entry name" value="WH-like_DNA-bd_sf"/>
</dbReference>
<dbReference type="GO" id="GO:0004803">
    <property type="term" value="F:transposase activity"/>
    <property type="evidence" value="ECO:0007669"/>
    <property type="project" value="InterPro"/>
</dbReference>
<dbReference type="AlphaFoldDB" id="A0A544TRW4"/>
<dbReference type="PANTHER" id="PTHR46889">
    <property type="entry name" value="TRANSPOSASE INSF FOR INSERTION SEQUENCE IS3B-RELATED"/>
    <property type="match status" value="1"/>
</dbReference>
<dbReference type="PANTHER" id="PTHR46889:SF5">
    <property type="entry name" value="INTEGRASE PROTEIN"/>
    <property type="match status" value="1"/>
</dbReference>
<comment type="caution">
    <text evidence="4">The sequence shown here is derived from an EMBL/GenBank/DDBJ whole genome shotgun (WGS) entry which is preliminary data.</text>
</comment>
<dbReference type="InterPro" id="IPR050900">
    <property type="entry name" value="Transposase_IS3/IS150/IS904"/>
</dbReference>
<dbReference type="GO" id="GO:0015074">
    <property type="term" value="P:DNA integration"/>
    <property type="evidence" value="ECO:0007669"/>
    <property type="project" value="InterPro"/>
</dbReference>
<dbReference type="Gene3D" id="3.30.420.10">
    <property type="entry name" value="Ribonuclease H-like superfamily/Ribonuclease H"/>
    <property type="match status" value="1"/>
</dbReference>
<keyword evidence="2" id="KW-0175">Coiled coil</keyword>
<dbReference type="OrthoDB" id="9781005at2"/>
<dbReference type="RefSeq" id="WP_142642172.1">
    <property type="nucleotide sequence ID" value="NZ_VDGI01000007.1"/>
</dbReference>
<dbReference type="Pfam" id="PF13518">
    <property type="entry name" value="HTH_28"/>
    <property type="match status" value="1"/>
</dbReference>
<sequence length="455" mass="52994">MSKYTVEVKLQAVERYLTGNQSYKTIAESIGAAKSQVITWVKLFEAQGEHGFQKDDYTSYSSAFKLDVLNFMIKTGASLRETASTFNISSPSTVYKWEQLLKTKGMDALEPKKKGRPSMKKETKKIISPTSTLAEDSVEALQAKVERLEMENAYLKKLNALVQTQEKITNKIKAQVIVELKGQYEVVDLVEVADIPRSTYYYWEKRLDQVDKYEAVKEAIKIIYHEHKGRYGYRRIAKELQKYGFTHDPKTINRLMNEIGLKCEVRMKKYRSYKGNVGKIAPNVLQRDFKAEKMNQKWVTDVTEFHLFGEKRYLSPVLDLCNGEIIAYKVMNRPVYQLVGDMLDEAVQRLQPGDEVILHSDQGWHYQMKKYQQTLQAHQITQSMSRKGNCLDNAVIENFFGLLKSELLYLQEFESMAHFEKELEEYMDYYNHKRMKVKLKDLSPVEYRTQILEAA</sequence>
<evidence type="ECO:0000256" key="2">
    <source>
        <dbReference type="SAM" id="Coils"/>
    </source>
</evidence>
<evidence type="ECO:0000313" key="5">
    <source>
        <dbReference type="Proteomes" id="UP000316626"/>
    </source>
</evidence>
<dbReference type="InterPro" id="IPR025948">
    <property type="entry name" value="HTH-like_dom"/>
</dbReference>
<dbReference type="GO" id="GO:0043565">
    <property type="term" value="F:sequence-specific DNA binding"/>
    <property type="evidence" value="ECO:0007669"/>
    <property type="project" value="InterPro"/>
</dbReference>
<proteinExistence type="predicted"/>
<dbReference type="InterPro" id="IPR002514">
    <property type="entry name" value="Transposase_8"/>
</dbReference>
<dbReference type="Pfam" id="PF13333">
    <property type="entry name" value="rve_2"/>
    <property type="match status" value="1"/>
</dbReference>
<feature type="coiled-coil region" evidence="2">
    <location>
        <begin position="131"/>
        <end position="158"/>
    </location>
</feature>
<dbReference type="InterPro" id="IPR036397">
    <property type="entry name" value="RNaseH_sf"/>
</dbReference>
<dbReference type="GO" id="GO:0006313">
    <property type="term" value="P:DNA transposition"/>
    <property type="evidence" value="ECO:0007669"/>
    <property type="project" value="InterPro"/>
</dbReference>
<organism evidence="4 5">
    <name type="scientific">Psychrobacillus vulpis</name>
    <dbReference type="NCBI Taxonomy" id="2325572"/>
    <lineage>
        <taxon>Bacteria</taxon>
        <taxon>Bacillati</taxon>
        <taxon>Bacillota</taxon>
        <taxon>Bacilli</taxon>
        <taxon>Bacillales</taxon>
        <taxon>Bacillaceae</taxon>
        <taxon>Psychrobacillus</taxon>
    </lineage>
</organism>
<dbReference type="InterPro" id="IPR048020">
    <property type="entry name" value="Transpos_IS3"/>
</dbReference>
<dbReference type="Proteomes" id="UP000316626">
    <property type="component" value="Unassembled WGS sequence"/>
</dbReference>
<dbReference type="PROSITE" id="PS50994">
    <property type="entry name" value="INTEGRASE"/>
    <property type="match status" value="1"/>
</dbReference>
<dbReference type="Pfam" id="PF01527">
    <property type="entry name" value="HTH_Tnp_1"/>
    <property type="match status" value="1"/>
</dbReference>
<comment type="function">
    <text evidence="1">Involved in the transposition of the insertion sequence.</text>
</comment>
<dbReference type="EMBL" id="VDGI01000007">
    <property type="protein sequence ID" value="TQR20194.1"/>
    <property type="molecule type" value="Genomic_DNA"/>
</dbReference>
<accession>A0A544TRW4</accession>
<dbReference type="InterPro" id="IPR001584">
    <property type="entry name" value="Integrase_cat-core"/>
</dbReference>
<dbReference type="InterPro" id="IPR055247">
    <property type="entry name" value="InsJ-like_HTH"/>
</dbReference>
<dbReference type="InterPro" id="IPR010921">
    <property type="entry name" value="Trp_repressor/repl_initiator"/>
</dbReference>
<dbReference type="Pfam" id="PF13276">
    <property type="entry name" value="HTH_21"/>
    <property type="match status" value="1"/>
</dbReference>
<reference evidence="4 5" key="1">
    <citation type="submission" date="2019-06" db="EMBL/GenBank/DDBJ databases">
        <title>Psychrobacillus vulpis sp. nov., a new species isolated from feces of a red fox that inhabits in The Tablas de Daimiel Natural Park, Albacete, Spain.</title>
        <authorList>
            <person name="Rodriguez M."/>
            <person name="Reina J.C."/>
            <person name="Bejar V."/>
            <person name="Llamas I."/>
        </authorList>
    </citation>
    <scope>NUCLEOTIDE SEQUENCE [LARGE SCALE GENOMIC DNA]</scope>
    <source>
        <strain evidence="4 5">Z8</strain>
    </source>
</reference>
<dbReference type="Gene3D" id="1.10.10.10">
    <property type="entry name" value="Winged helix-like DNA-binding domain superfamily/Winged helix DNA-binding domain"/>
    <property type="match status" value="1"/>
</dbReference>
<protein>
    <submittedName>
        <fullName evidence="4">IS3 family transposase</fullName>
    </submittedName>
</protein>
<dbReference type="SUPFAM" id="SSF53098">
    <property type="entry name" value="Ribonuclease H-like"/>
    <property type="match status" value="1"/>
</dbReference>
<evidence type="ECO:0000256" key="1">
    <source>
        <dbReference type="ARBA" id="ARBA00002286"/>
    </source>
</evidence>
<name>A0A544TRW4_9BACI</name>
<evidence type="ECO:0000259" key="3">
    <source>
        <dbReference type="PROSITE" id="PS50994"/>
    </source>
</evidence>
<keyword evidence="5" id="KW-1185">Reference proteome</keyword>
<dbReference type="SUPFAM" id="SSF48295">
    <property type="entry name" value="TrpR-like"/>
    <property type="match status" value="2"/>
</dbReference>
<feature type="domain" description="Integrase catalytic" evidence="3">
    <location>
        <begin position="278"/>
        <end position="452"/>
    </location>
</feature>
<dbReference type="InterPro" id="IPR012337">
    <property type="entry name" value="RNaseH-like_sf"/>
</dbReference>
<dbReference type="Pfam" id="PF00665">
    <property type="entry name" value="rve"/>
    <property type="match status" value="1"/>
</dbReference>
<gene>
    <name evidence="4" type="ORF">FG384_08510</name>
</gene>